<evidence type="ECO:0000256" key="1">
    <source>
        <dbReference type="SAM" id="Phobius"/>
    </source>
</evidence>
<dbReference type="AlphaFoldDB" id="A0A2H9U0B0"/>
<name>A0A2H9U0B0_9GAMM</name>
<gene>
    <name evidence="2" type="ORF">CUC53_18115</name>
</gene>
<evidence type="ECO:0000313" key="3">
    <source>
        <dbReference type="Proteomes" id="UP000235861"/>
    </source>
</evidence>
<reference evidence="2 3" key="1">
    <citation type="submission" date="2017-11" db="EMBL/GenBank/DDBJ databases">
        <title>Draft genome sequence of environmental isolate Aeromonas cavernicola sp. nov. MDC 2508.</title>
        <authorList>
            <person name="Colston S.M."/>
            <person name="Navarro A."/>
            <person name="Martinez-Murcia A.J."/>
            <person name="Graf J."/>
        </authorList>
    </citation>
    <scope>NUCLEOTIDE SEQUENCE [LARGE SCALE GENOMIC DNA]</scope>
    <source>
        <strain evidence="2 3">MDC 2508</strain>
    </source>
</reference>
<feature type="transmembrane region" description="Helical" evidence="1">
    <location>
        <begin position="118"/>
        <end position="139"/>
    </location>
</feature>
<keyword evidence="1" id="KW-0812">Transmembrane</keyword>
<evidence type="ECO:0000313" key="2">
    <source>
        <dbReference type="EMBL" id="PJG57419.1"/>
    </source>
</evidence>
<organism evidence="2 3">
    <name type="scientific">Aeromonas cavernicola</name>
    <dbReference type="NCBI Taxonomy" id="1006623"/>
    <lineage>
        <taxon>Bacteria</taxon>
        <taxon>Pseudomonadati</taxon>
        <taxon>Pseudomonadota</taxon>
        <taxon>Gammaproteobacteria</taxon>
        <taxon>Aeromonadales</taxon>
        <taxon>Aeromonadaceae</taxon>
        <taxon>Aeromonas</taxon>
    </lineage>
</organism>
<accession>A0A2H9U0B0</accession>
<protein>
    <submittedName>
        <fullName evidence="2">Uncharacterized protein</fullName>
    </submittedName>
</protein>
<dbReference type="Proteomes" id="UP000235861">
    <property type="component" value="Unassembled WGS sequence"/>
</dbReference>
<keyword evidence="1" id="KW-1133">Transmembrane helix</keyword>
<keyword evidence="1" id="KW-0472">Membrane</keyword>
<feature type="non-terminal residue" evidence="2">
    <location>
        <position position="140"/>
    </location>
</feature>
<proteinExistence type="predicted"/>
<keyword evidence="3" id="KW-1185">Reference proteome</keyword>
<dbReference type="EMBL" id="PGGC01000232">
    <property type="protein sequence ID" value="PJG57419.1"/>
    <property type="molecule type" value="Genomic_DNA"/>
</dbReference>
<feature type="transmembrane region" description="Helical" evidence="1">
    <location>
        <begin position="66"/>
        <end position="84"/>
    </location>
</feature>
<sequence>MSQSPFPFFAGQSHQTGLSNKLVLSPLPVATNVTAARRADWLTTKRPHYIELGGAGGTLFQTQMMYMFWLFGLAIFAATFWGPGDLKGGLSHGQGWAGVWEQLYIEVWVGPSQWVREFSWLNLFMVIVGLSVGPGMALFL</sequence>
<comment type="caution">
    <text evidence="2">The sequence shown here is derived from an EMBL/GenBank/DDBJ whole genome shotgun (WGS) entry which is preliminary data.</text>
</comment>